<reference evidence="1 2" key="1">
    <citation type="journal article" date="2017" name="Front. Microbiol.">
        <title>Phaeobacter piscinae sp. nov., a species of the Roseobacter group and potential aquaculture probiont.</title>
        <authorList>
            <person name="Sonnenschein E.C."/>
            <person name="Phippen C.B.W."/>
            <person name="Nielsen K.F."/>
            <person name="Mateiu R.V."/>
            <person name="Melchiorsen J."/>
            <person name="Gram L."/>
            <person name="Overmann J."/>
            <person name="Freese H.M."/>
        </authorList>
    </citation>
    <scope>NUCLEOTIDE SEQUENCE [LARGE SCALE GENOMIC DNA]</scope>
    <source>
        <strain evidence="1 2">P63</strain>
    </source>
</reference>
<proteinExistence type="predicted"/>
<gene>
    <name evidence="1" type="ORF">PhaeoP63_02221</name>
</gene>
<dbReference type="AlphaFoldDB" id="A0AAD0ED99"/>
<evidence type="ECO:0000313" key="2">
    <source>
        <dbReference type="Proteomes" id="UP000217545"/>
    </source>
</evidence>
<dbReference type="Proteomes" id="UP000217545">
    <property type="component" value="Chromosome"/>
</dbReference>
<evidence type="ECO:0000313" key="1">
    <source>
        <dbReference type="EMBL" id="ATF06288.1"/>
    </source>
</evidence>
<accession>A0AAD0ED99</accession>
<sequence length="198" mass="21148">MLLHQNFLDILNTISLPVSVAGLSHSGLPGGPIVAQSGPDPAHANLSARQAKALGLTTSATSGHLSNGSFASVTLQLSMENRLRERLGENGSPWCGLIWKRQDMPWGPPISRLARSGRGTNAPGITGLPTPSGCSNGGKNHVVGRLDEWGGSSNPFRGTEVGKRRCGSFEAWMMGYPMVWASLMAFEMQSSHRSRKRT</sequence>
<protein>
    <submittedName>
        <fullName evidence="1">Uncharacterized protein</fullName>
    </submittedName>
</protein>
<organism evidence="1 2">
    <name type="scientific">Phaeobacter gallaeciensis</name>
    <dbReference type="NCBI Taxonomy" id="60890"/>
    <lineage>
        <taxon>Bacteria</taxon>
        <taxon>Pseudomonadati</taxon>
        <taxon>Pseudomonadota</taxon>
        <taxon>Alphaproteobacteria</taxon>
        <taxon>Rhodobacterales</taxon>
        <taxon>Roseobacteraceae</taxon>
        <taxon>Phaeobacter</taxon>
    </lineage>
</organism>
<dbReference type="EMBL" id="CP010784">
    <property type="protein sequence ID" value="ATF06288.1"/>
    <property type="molecule type" value="Genomic_DNA"/>
</dbReference>
<name>A0AAD0ED99_9RHOB</name>